<gene>
    <name evidence="1" type="ORF">CYMTET_30817</name>
</gene>
<comment type="caution">
    <text evidence="1">The sequence shown here is derived from an EMBL/GenBank/DDBJ whole genome shotgun (WGS) entry which is preliminary data.</text>
</comment>
<accession>A0AAE0FI31</accession>
<proteinExistence type="predicted"/>
<reference evidence="1 2" key="1">
    <citation type="journal article" date="2015" name="Genome Biol. Evol.">
        <title>Comparative Genomics of a Bacterivorous Green Alga Reveals Evolutionary Causalities and Consequences of Phago-Mixotrophic Mode of Nutrition.</title>
        <authorList>
            <person name="Burns J.A."/>
            <person name="Paasch A."/>
            <person name="Narechania A."/>
            <person name="Kim E."/>
        </authorList>
    </citation>
    <scope>NUCLEOTIDE SEQUENCE [LARGE SCALE GENOMIC DNA]</scope>
    <source>
        <strain evidence="1 2">PLY_AMNH</strain>
    </source>
</reference>
<sequence>MFQSYSGTGPWDTVRFGRTGGLVWPLCPVAGAPSSSVSEPTFRCQRSAGLMSGAPFKLIPDGPGRCVFSPNFLREAEEHQYEDWDTMACDKASQQYYAGTMSHLGVPAEVVGRLVLESNEEIIRAQRLKGNCLESMSLDPGAWGARSATAPHILLHPA</sequence>
<dbReference type="AlphaFoldDB" id="A0AAE0FI31"/>
<evidence type="ECO:0000313" key="2">
    <source>
        <dbReference type="Proteomes" id="UP001190700"/>
    </source>
</evidence>
<dbReference type="Proteomes" id="UP001190700">
    <property type="component" value="Unassembled WGS sequence"/>
</dbReference>
<protein>
    <submittedName>
        <fullName evidence="1">Uncharacterized protein</fullName>
    </submittedName>
</protein>
<name>A0AAE0FI31_9CHLO</name>
<organism evidence="1 2">
    <name type="scientific">Cymbomonas tetramitiformis</name>
    <dbReference type="NCBI Taxonomy" id="36881"/>
    <lineage>
        <taxon>Eukaryota</taxon>
        <taxon>Viridiplantae</taxon>
        <taxon>Chlorophyta</taxon>
        <taxon>Pyramimonadophyceae</taxon>
        <taxon>Pyramimonadales</taxon>
        <taxon>Pyramimonadaceae</taxon>
        <taxon>Cymbomonas</taxon>
    </lineage>
</organism>
<feature type="non-terminal residue" evidence="1">
    <location>
        <position position="158"/>
    </location>
</feature>
<keyword evidence="2" id="KW-1185">Reference proteome</keyword>
<evidence type="ECO:0000313" key="1">
    <source>
        <dbReference type="EMBL" id="KAK3260212.1"/>
    </source>
</evidence>
<dbReference type="EMBL" id="LGRX02018002">
    <property type="protein sequence ID" value="KAK3260212.1"/>
    <property type="molecule type" value="Genomic_DNA"/>
</dbReference>